<dbReference type="AlphaFoldDB" id="A0A105V4U9"/>
<proteinExistence type="predicted"/>
<protein>
    <submittedName>
        <fullName evidence="1">Uncharacterized protein</fullName>
    </submittedName>
</protein>
<name>A0A105V4U9_9BURK</name>
<evidence type="ECO:0000313" key="1">
    <source>
        <dbReference type="EMBL" id="KVV40869.1"/>
    </source>
</evidence>
<dbReference type="EMBL" id="LPEQ01000113">
    <property type="protein sequence ID" value="KVV40869.1"/>
    <property type="molecule type" value="Genomic_DNA"/>
</dbReference>
<gene>
    <name evidence="1" type="ORF">WT27_13150</name>
</gene>
<reference evidence="1 2" key="1">
    <citation type="submission" date="2015-11" db="EMBL/GenBank/DDBJ databases">
        <title>Expanding the genomic diversity of Burkholderia species for the development of highly accurate diagnostics.</title>
        <authorList>
            <person name="Sahl J."/>
            <person name="Keim P."/>
            <person name="Wagner D."/>
        </authorList>
    </citation>
    <scope>NUCLEOTIDE SEQUENCE [LARGE SCALE GENOMIC DNA]</scope>
    <source>
        <strain evidence="1 2">MSMB1301WGS</strain>
    </source>
</reference>
<comment type="caution">
    <text evidence="1">The sequence shown here is derived from an EMBL/GenBank/DDBJ whole genome shotgun (WGS) entry which is preliminary data.</text>
</comment>
<keyword evidence="2" id="KW-1185">Reference proteome</keyword>
<dbReference type="Proteomes" id="UP000062317">
    <property type="component" value="Unassembled WGS sequence"/>
</dbReference>
<accession>A0A105V4U9</accession>
<evidence type="ECO:0000313" key="2">
    <source>
        <dbReference type="Proteomes" id="UP000062317"/>
    </source>
</evidence>
<organism evidence="1 2">
    <name type="scientific">Burkholderia territorii</name>
    <dbReference type="NCBI Taxonomy" id="1503055"/>
    <lineage>
        <taxon>Bacteria</taxon>
        <taxon>Pseudomonadati</taxon>
        <taxon>Pseudomonadota</taxon>
        <taxon>Betaproteobacteria</taxon>
        <taxon>Burkholderiales</taxon>
        <taxon>Burkholderiaceae</taxon>
        <taxon>Burkholderia</taxon>
        <taxon>Burkholderia cepacia complex</taxon>
    </lineage>
</organism>
<sequence>MIEPGAIMTQRQFTIDPATACIPAVDWMTRLRAAPSCAVRIRAMRDDDMLCFGMVEGPPLPGGLPGIAGAMIIKHAEHWRFVANWAIGFNRGTRRASHTVAGKFVFVNDDQIRLLGALSVAAEPVFARICRRLQWVEQHTAPVDLRRFHNHSIRPYWRGEMISAGVNAFGVPGPDHVLAPVLWAHQPAPRPKCVNLPLLFESVTYWTVGSYAVRVQAGLLPTWSDAFRYVTTQIKLRRDGDRLVLVNSRTGAEHDEAIGDSVALFRLPDGLEASAATMADFKHIDLPIAQWPIAESAEFVLRGCAVNPIKELHLAIPA</sequence>